<dbReference type="EMBL" id="EF134380">
    <property type="protein sequence ID" value="ABX80196.1"/>
    <property type="molecule type" value="mRNA"/>
</dbReference>
<sequence>MKHAKDEMKASAAKTVIKAAAPSYIGCWLNCCTVGCVVHTLDNAEFIIPEEKRPQIKAAVAQYKAL</sequence>
<protein>
    <submittedName>
        <fullName evidence="1">Uncharacterized protein</fullName>
    </submittedName>
</protein>
<evidence type="ECO:0000313" key="1">
    <source>
        <dbReference type="EMBL" id="ABX80196.1"/>
    </source>
</evidence>
<reference evidence="1" key="1">
    <citation type="journal article" date="2007" name="Proc. Natl. Acad. Sci. U.S.A.">
        <title>Spliced leader RNA trans-splicing in dinoflagellates.</title>
        <authorList>
            <person name="Zhang H."/>
            <person name="Hou Y."/>
            <person name="Miranda L."/>
            <person name="Campbell D.A."/>
            <person name="Sturm N.R."/>
            <person name="Gaasterland T."/>
            <person name="Lin S."/>
        </authorList>
    </citation>
    <scope>NUCLEOTIDE SEQUENCE</scope>
    <source>
        <strain evidence="1">Pmi-5p-17</strain>
    </source>
</reference>
<name>A9P6Q9_PROMN</name>
<accession>A9P6Q9</accession>
<organism evidence="1">
    <name type="scientific">Prorocentrum minimum</name>
    <name type="common">Dinoflagellate</name>
    <name type="synonym">Exuviaella minima</name>
    <dbReference type="NCBI Taxonomy" id="39449"/>
    <lineage>
        <taxon>Eukaryota</taxon>
        <taxon>Sar</taxon>
        <taxon>Alveolata</taxon>
        <taxon>Dinophyceae</taxon>
        <taxon>Prorocentrales</taxon>
        <taxon>Prorocentraceae</taxon>
        <taxon>Prorocentrum</taxon>
    </lineage>
</organism>
<proteinExistence type="evidence at transcript level"/>
<dbReference type="AlphaFoldDB" id="A9P6Q9"/>